<keyword evidence="3" id="KW-1185">Reference proteome</keyword>
<dbReference type="Proteomes" id="UP000500826">
    <property type="component" value="Chromosome"/>
</dbReference>
<dbReference type="EMBL" id="CP053418">
    <property type="protein sequence ID" value="QJW83198.1"/>
    <property type="molecule type" value="Genomic_DNA"/>
</dbReference>
<sequence length="90" mass="9601">MPGLATIHVQQEDLRGLAGAVGKERPVLPSGDQRADLSCPGPRVSWRAPLPSMATLQMQVTYLSPSRSTERSVQAILSPSGLPSSSDTFR</sequence>
<name>A0ABX6P1J8_9BURK</name>
<evidence type="ECO:0000256" key="1">
    <source>
        <dbReference type="SAM" id="MobiDB-lite"/>
    </source>
</evidence>
<protein>
    <submittedName>
        <fullName evidence="2">Uncharacterized protein</fullName>
    </submittedName>
</protein>
<gene>
    <name evidence="2" type="ORF">HK414_16985</name>
</gene>
<reference evidence="2 3" key="2">
    <citation type="submission" date="2020-05" db="EMBL/GenBank/DDBJ databases">
        <authorList>
            <person name="Khan S.A."/>
            <person name="Jeon C.O."/>
            <person name="Chun B.H."/>
        </authorList>
    </citation>
    <scope>NUCLEOTIDE SEQUENCE [LARGE SCALE GENOMIC DNA]</scope>
    <source>
        <strain evidence="2 3">H242</strain>
    </source>
</reference>
<organism evidence="2 3">
    <name type="scientific">Ramlibacter terrae</name>
    <dbReference type="NCBI Taxonomy" id="2732511"/>
    <lineage>
        <taxon>Bacteria</taxon>
        <taxon>Pseudomonadati</taxon>
        <taxon>Pseudomonadota</taxon>
        <taxon>Betaproteobacteria</taxon>
        <taxon>Burkholderiales</taxon>
        <taxon>Comamonadaceae</taxon>
        <taxon>Ramlibacter</taxon>
    </lineage>
</organism>
<accession>A0ABX6P1J8</accession>
<evidence type="ECO:0000313" key="3">
    <source>
        <dbReference type="Proteomes" id="UP000500826"/>
    </source>
</evidence>
<evidence type="ECO:0000313" key="2">
    <source>
        <dbReference type="EMBL" id="QJW83198.1"/>
    </source>
</evidence>
<proteinExistence type="predicted"/>
<reference evidence="2 3" key="1">
    <citation type="submission" date="2020-05" db="EMBL/GenBank/DDBJ databases">
        <title>Ramlibacter rhizophilus sp. nov., isolated from rhizosphere soil of national flower Mugunghwa from South Korea.</title>
        <authorList>
            <person name="Zheng-Fei Y."/>
            <person name="Huan T."/>
        </authorList>
    </citation>
    <scope>NUCLEOTIDE SEQUENCE [LARGE SCALE GENOMIC DNA]</scope>
    <source>
        <strain evidence="2 3">H242</strain>
    </source>
</reference>
<feature type="region of interest" description="Disordered" evidence="1">
    <location>
        <begin position="67"/>
        <end position="90"/>
    </location>
</feature>